<evidence type="ECO:0000313" key="4">
    <source>
        <dbReference type="Proteomes" id="UP000777482"/>
    </source>
</evidence>
<dbReference type="InterPro" id="IPR040554">
    <property type="entry name" value="KPWE_PEX14_dom"/>
</dbReference>
<feature type="compositionally biased region" description="Low complexity" evidence="1">
    <location>
        <begin position="88"/>
        <end position="102"/>
    </location>
</feature>
<feature type="compositionally biased region" description="Low complexity" evidence="1">
    <location>
        <begin position="1"/>
        <end position="12"/>
    </location>
</feature>
<organism evidence="3 4">
    <name type="scientific">Rhodotorula mucilaginosa</name>
    <name type="common">Yeast</name>
    <name type="synonym">Rhodotorula rubra</name>
    <dbReference type="NCBI Taxonomy" id="5537"/>
    <lineage>
        <taxon>Eukaryota</taxon>
        <taxon>Fungi</taxon>
        <taxon>Dikarya</taxon>
        <taxon>Basidiomycota</taxon>
        <taxon>Pucciniomycotina</taxon>
        <taxon>Microbotryomycetes</taxon>
        <taxon>Sporidiobolales</taxon>
        <taxon>Sporidiobolaceae</taxon>
        <taxon>Rhodotorula</taxon>
    </lineage>
</organism>
<feature type="region of interest" description="Disordered" evidence="1">
    <location>
        <begin position="1"/>
        <end position="25"/>
    </location>
</feature>
<dbReference type="PANTHER" id="PTHR36855:SF1">
    <property type="entry name" value="PEROXISOME MEMBRANE ANCHOR PROTEIN PEX14P N-TERMINAL DOMAIN-CONTAINING PROTEIN"/>
    <property type="match status" value="1"/>
</dbReference>
<dbReference type="OrthoDB" id="9936937at2759"/>
<dbReference type="EMBL" id="PUHQ01000152">
    <property type="protein sequence ID" value="KAG0654342.1"/>
    <property type="molecule type" value="Genomic_DNA"/>
</dbReference>
<accession>A0A9P7B245</accession>
<feature type="compositionally biased region" description="Low complexity" evidence="1">
    <location>
        <begin position="161"/>
        <end position="175"/>
    </location>
</feature>
<dbReference type="PANTHER" id="PTHR36855">
    <property type="entry name" value="CHROMOSOME 10, WHOLE GENOME SHOTGUN SEQUENCE"/>
    <property type="match status" value="1"/>
</dbReference>
<evidence type="ECO:0000259" key="2">
    <source>
        <dbReference type="Pfam" id="PF17733"/>
    </source>
</evidence>
<dbReference type="AlphaFoldDB" id="A0A9P7B245"/>
<feature type="domain" description="Peroxisomal membrane protein PEX14-like KPWE" evidence="2">
    <location>
        <begin position="112"/>
        <end position="158"/>
    </location>
</feature>
<feature type="region of interest" description="Disordered" evidence="1">
    <location>
        <begin position="63"/>
        <end position="192"/>
    </location>
</feature>
<sequence length="217" mass="23149">MDMEQQQQQQQQAPRSAEHYTTLTDPTFLVGLEPILQPFFEQGAPEDEIRGIAQRAEAFYLSNHAEPDLEQPQPLSALAPPPKHPADPSSSSATTTAPSNSTTEEEEEDQPPYPPTFAELAHLIATGAPVPGIKDIPDQLAAEPPTESTAERKRKPWENQDSASPSSSGADSTTTEQEQASREVARALGLTTTVAAKPGAATAAAGAHSQDDQMQDS</sequence>
<dbReference type="Proteomes" id="UP000777482">
    <property type="component" value="Unassembled WGS sequence"/>
</dbReference>
<gene>
    <name evidence="3" type="ORF">C6P46_001781</name>
</gene>
<keyword evidence="4" id="KW-1185">Reference proteome</keyword>
<proteinExistence type="predicted"/>
<protein>
    <recommendedName>
        <fullName evidence="2">Peroxisomal membrane protein PEX14-like KPWE domain-containing protein</fullName>
    </recommendedName>
</protein>
<evidence type="ECO:0000313" key="3">
    <source>
        <dbReference type="EMBL" id="KAG0654342.1"/>
    </source>
</evidence>
<reference evidence="3 4" key="1">
    <citation type="submission" date="2020-11" db="EMBL/GenBank/DDBJ databases">
        <title>Kefir isolates.</title>
        <authorList>
            <person name="Marcisauskas S."/>
            <person name="Kim Y."/>
            <person name="Blasche S."/>
        </authorList>
    </citation>
    <scope>NUCLEOTIDE SEQUENCE [LARGE SCALE GENOMIC DNA]</scope>
    <source>
        <strain evidence="3 4">KR</strain>
    </source>
</reference>
<evidence type="ECO:0000256" key="1">
    <source>
        <dbReference type="SAM" id="MobiDB-lite"/>
    </source>
</evidence>
<comment type="caution">
    <text evidence="3">The sequence shown here is derived from an EMBL/GenBank/DDBJ whole genome shotgun (WGS) entry which is preliminary data.</text>
</comment>
<name>A0A9P7B245_RHOMI</name>
<dbReference type="Pfam" id="PF17733">
    <property type="entry name" value="KPWE_dom"/>
    <property type="match status" value="1"/>
</dbReference>